<dbReference type="EMBL" id="NNAY01002623">
    <property type="protein sequence ID" value="OXU20914.1"/>
    <property type="molecule type" value="Genomic_DNA"/>
</dbReference>
<evidence type="ECO:0000256" key="1">
    <source>
        <dbReference type="SAM" id="MobiDB-lite"/>
    </source>
</evidence>
<evidence type="ECO:0000313" key="2">
    <source>
        <dbReference type="EMBL" id="OXU20914.1"/>
    </source>
</evidence>
<proteinExistence type="predicted"/>
<name>A0A232ERB9_9HYME</name>
<comment type="caution">
    <text evidence="2">The sequence shown here is derived from an EMBL/GenBank/DDBJ whole genome shotgun (WGS) entry which is preliminary data.</text>
</comment>
<feature type="non-terminal residue" evidence="2">
    <location>
        <position position="97"/>
    </location>
</feature>
<accession>A0A232ERB9</accession>
<keyword evidence="3" id="KW-1185">Reference proteome</keyword>
<organism evidence="2 3">
    <name type="scientific">Trichomalopsis sarcophagae</name>
    <dbReference type="NCBI Taxonomy" id="543379"/>
    <lineage>
        <taxon>Eukaryota</taxon>
        <taxon>Metazoa</taxon>
        <taxon>Ecdysozoa</taxon>
        <taxon>Arthropoda</taxon>
        <taxon>Hexapoda</taxon>
        <taxon>Insecta</taxon>
        <taxon>Pterygota</taxon>
        <taxon>Neoptera</taxon>
        <taxon>Endopterygota</taxon>
        <taxon>Hymenoptera</taxon>
        <taxon>Apocrita</taxon>
        <taxon>Proctotrupomorpha</taxon>
        <taxon>Chalcidoidea</taxon>
        <taxon>Pteromalidae</taxon>
        <taxon>Pteromalinae</taxon>
        <taxon>Trichomalopsis</taxon>
    </lineage>
</organism>
<evidence type="ECO:0000313" key="3">
    <source>
        <dbReference type="Proteomes" id="UP000215335"/>
    </source>
</evidence>
<gene>
    <name evidence="2" type="ORF">TSAR_004548</name>
</gene>
<protein>
    <submittedName>
        <fullName evidence="2">Uncharacterized protein</fullName>
    </submittedName>
</protein>
<feature type="region of interest" description="Disordered" evidence="1">
    <location>
        <begin position="1"/>
        <end position="40"/>
    </location>
</feature>
<sequence>MNVERIEKRQEDVTSEVVDRTRPTERAHIQSLITPPEERTSKKTALIFLKSISSNISLIMSEFPENGHQAGPAENQVDDQAGMMGDDEIEREMANLA</sequence>
<dbReference type="Proteomes" id="UP000215335">
    <property type="component" value="Unassembled WGS sequence"/>
</dbReference>
<dbReference type="AlphaFoldDB" id="A0A232ERB9"/>
<feature type="compositionally biased region" description="Basic and acidic residues" evidence="1">
    <location>
        <begin position="1"/>
        <end position="28"/>
    </location>
</feature>
<reference evidence="2 3" key="1">
    <citation type="journal article" date="2017" name="Curr. Biol.">
        <title>The Evolution of Venom by Co-option of Single-Copy Genes.</title>
        <authorList>
            <person name="Martinson E.O."/>
            <person name="Mrinalini"/>
            <person name="Kelkar Y.D."/>
            <person name="Chang C.H."/>
            <person name="Werren J.H."/>
        </authorList>
    </citation>
    <scope>NUCLEOTIDE SEQUENCE [LARGE SCALE GENOMIC DNA]</scope>
    <source>
        <strain evidence="2 3">Alberta</strain>
        <tissue evidence="2">Whole body</tissue>
    </source>
</reference>